<dbReference type="SUPFAM" id="SSF103473">
    <property type="entry name" value="MFS general substrate transporter"/>
    <property type="match status" value="1"/>
</dbReference>
<evidence type="ECO:0000256" key="1">
    <source>
        <dbReference type="SAM" id="MobiDB-lite"/>
    </source>
</evidence>
<feature type="transmembrane region" description="Helical" evidence="2">
    <location>
        <begin position="280"/>
        <end position="307"/>
    </location>
</feature>
<gene>
    <name evidence="3" type="ORF">Rsub_00861</name>
</gene>
<dbReference type="InParanoid" id="A0A2V0NLY4"/>
<feature type="transmembrane region" description="Helical" evidence="2">
    <location>
        <begin position="109"/>
        <end position="130"/>
    </location>
</feature>
<evidence type="ECO:0000313" key="4">
    <source>
        <dbReference type="Proteomes" id="UP000247498"/>
    </source>
</evidence>
<feature type="transmembrane region" description="Helical" evidence="2">
    <location>
        <begin position="188"/>
        <end position="209"/>
    </location>
</feature>
<dbReference type="Proteomes" id="UP000247498">
    <property type="component" value="Unassembled WGS sequence"/>
</dbReference>
<name>A0A2V0NLY4_9CHLO</name>
<keyword evidence="2" id="KW-0812">Transmembrane</keyword>
<organism evidence="3 4">
    <name type="scientific">Raphidocelis subcapitata</name>
    <dbReference type="NCBI Taxonomy" id="307507"/>
    <lineage>
        <taxon>Eukaryota</taxon>
        <taxon>Viridiplantae</taxon>
        <taxon>Chlorophyta</taxon>
        <taxon>core chlorophytes</taxon>
        <taxon>Chlorophyceae</taxon>
        <taxon>CS clade</taxon>
        <taxon>Sphaeropleales</taxon>
        <taxon>Selenastraceae</taxon>
        <taxon>Raphidocelis</taxon>
    </lineage>
</organism>
<reference evidence="3 4" key="1">
    <citation type="journal article" date="2018" name="Sci. Rep.">
        <title>Raphidocelis subcapitata (=Pseudokirchneriella subcapitata) provides an insight into genome evolution and environmental adaptations in the Sphaeropleales.</title>
        <authorList>
            <person name="Suzuki S."/>
            <person name="Yamaguchi H."/>
            <person name="Nakajima N."/>
            <person name="Kawachi M."/>
        </authorList>
    </citation>
    <scope>NUCLEOTIDE SEQUENCE [LARGE SCALE GENOMIC DNA]</scope>
    <source>
        <strain evidence="3 4">NIES-35</strain>
    </source>
</reference>
<feature type="compositionally biased region" description="Pro residues" evidence="1">
    <location>
        <begin position="17"/>
        <end position="45"/>
    </location>
</feature>
<dbReference type="AlphaFoldDB" id="A0A2V0NLY4"/>
<feature type="transmembrane region" description="Helical" evidence="2">
    <location>
        <begin position="215"/>
        <end position="242"/>
    </location>
</feature>
<sequence length="355" mass="35577">MLVRGPGGEARTNEPAPAVPAPAPAPAPPSKPPPIGPSSPPPSPPRGRRAAAAAAAAAAEASSPEDIRSLSPGQLATLKTDLAAEMAAAKERRATPSWQLVLRVLRGRYAPLIAVIHVIAGFVSSIFIYWSPVIIMSLLQGSALTPQAAAGSSAKGSLPAVGLSTVPAVVAAVSCVATAAHAQRSKELFMHASLPLLGAGVVTSFFPLLTRAHPAAGFVALVLTLALALAANPSISSILALLYKGPAEVVALPLFDAVLTAGAVIGAPLSGLIVQRSSSGFTWVTVMMGLLICTSSALLGVLAVWVAHGEQAEDLMLRPRRRFRLVSQSGSGGGGDGGGAAESVPKAAAAAATAV</sequence>
<evidence type="ECO:0000256" key="2">
    <source>
        <dbReference type="SAM" id="Phobius"/>
    </source>
</evidence>
<comment type="caution">
    <text evidence="3">The sequence shown here is derived from an EMBL/GenBank/DDBJ whole genome shotgun (WGS) entry which is preliminary data.</text>
</comment>
<dbReference type="EMBL" id="BDRX01000003">
    <property type="protein sequence ID" value="GBF88149.1"/>
    <property type="molecule type" value="Genomic_DNA"/>
</dbReference>
<evidence type="ECO:0000313" key="3">
    <source>
        <dbReference type="EMBL" id="GBF88149.1"/>
    </source>
</evidence>
<feature type="transmembrane region" description="Helical" evidence="2">
    <location>
        <begin position="254"/>
        <end position="274"/>
    </location>
</feature>
<feature type="region of interest" description="Disordered" evidence="1">
    <location>
        <begin position="1"/>
        <end position="71"/>
    </location>
</feature>
<feature type="compositionally biased region" description="Low complexity" evidence="1">
    <location>
        <begin position="50"/>
        <end position="64"/>
    </location>
</feature>
<dbReference type="Gene3D" id="1.20.1250.20">
    <property type="entry name" value="MFS general substrate transporter like domains"/>
    <property type="match status" value="1"/>
</dbReference>
<keyword evidence="4" id="KW-1185">Reference proteome</keyword>
<keyword evidence="2" id="KW-0472">Membrane</keyword>
<proteinExistence type="predicted"/>
<keyword evidence="2" id="KW-1133">Transmembrane helix</keyword>
<feature type="transmembrane region" description="Helical" evidence="2">
    <location>
        <begin position="160"/>
        <end position="181"/>
    </location>
</feature>
<dbReference type="STRING" id="307507.A0A2V0NLY4"/>
<accession>A0A2V0NLY4</accession>
<protein>
    <submittedName>
        <fullName evidence="3">Tartrate transporter</fullName>
    </submittedName>
</protein>
<dbReference type="InterPro" id="IPR036259">
    <property type="entry name" value="MFS_trans_sf"/>
</dbReference>